<feature type="domain" description="ISXO2-like transposase" evidence="1">
    <location>
        <begin position="58"/>
        <end position="200"/>
    </location>
</feature>
<dbReference type="NCBIfam" id="NF033547">
    <property type="entry name" value="transpos_IS1595"/>
    <property type="match status" value="1"/>
</dbReference>
<dbReference type="AlphaFoldDB" id="A0A6V7W3L8"/>
<evidence type="ECO:0000313" key="3">
    <source>
        <dbReference type="EMBL" id="CAD2200853.1"/>
    </source>
</evidence>
<comment type="caution">
    <text evidence="2">The sequence shown here is derived from an EMBL/GenBank/DDBJ whole genome shotgun (WGS) entry which is preliminary data.</text>
</comment>
<dbReference type="Pfam" id="PF12762">
    <property type="entry name" value="DDE_Tnp_IS1595"/>
    <property type="match status" value="1"/>
</dbReference>
<sequence>MYSFSRDESYDQAINEAARLDFSVRTSTGTVADWYQYSRELILDDFLTEQDFRGKIGNLNCIVQIDETKIGKRKYHKGRHVEGAWLVGLIENGSEDFRLELCPNNERTAEVLHGIIEKHVTKGSILHTDYWKGYLGIEKKGYQHGRVNHSDPENPFVGPSGIHTNRIESCWRPLKDYFRKRQFHPDYLADHIVEYQWRRECKKRGLDPFNSLLNAIRHKYPV</sequence>
<evidence type="ECO:0000259" key="1">
    <source>
        <dbReference type="SMART" id="SM01126"/>
    </source>
</evidence>
<proteinExistence type="predicted"/>
<dbReference type="OrthoDB" id="5862080at2759"/>
<dbReference type="SMART" id="SM01126">
    <property type="entry name" value="DDE_Tnp_IS1595"/>
    <property type="match status" value="1"/>
</dbReference>
<dbReference type="PANTHER" id="PTHR47163">
    <property type="entry name" value="DDE_TNP_IS1595 DOMAIN-CONTAINING PROTEIN"/>
    <property type="match status" value="1"/>
</dbReference>
<reference evidence="2 4" key="1">
    <citation type="submission" date="2020-08" db="EMBL/GenBank/DDBJ databases">
        <authorList>
            <person name="Koutsovoulos G."/>
            <person name="Danchin GJ E."/>
        </authorList>
    </citation>
    <scope>NUCLEOTIDE SEQUENCE [LARGE SCALE GENOMIC DNA]</scope>
</reference>
<dbReference type="PANTHER" id="PTHR47163:SF3">
    <property type="entry name" value="PROTEIN CBG18017"/>
    <property type="match status" value="1"/>
</dbReference>
<dbReference type="EMBL" id="CAJEWN010000407">
    <property type="protein sequence ID" value="CAD2181659.1"/>
    <property type="molecule type" value="Genomic_DNA"/>
</dbReference>
<protein>
    <recommendedName>
        <fullName evidence="1">ISXO2-like transposase domain-containing protein</fullName>
    </recommendedName>
</protein>
<dbReference type="InterPro" id="IPR024445">
    <property type="entry name" value="Tnp_ISXO2-like"/>
</dbReference>
<organism evidence="2 4">
    <name type="scientific">Meloidogyne enterolobii</name>
    <name type="common">Root-knot nematode worm</name>
    <name type="synonym">Meloidogyne mayaguensis</name>
    <dbReference type="NCBI Taxonomy" id="390850"/>
    <lineage>
        <taxon>Eukaryota</taxon>
        <taxon>Metazoa</taxon>
        <taxon>Ecdysozoa</taxon>
        <taxon>Nematoda</taxon>
        <taxon>Chromadorea</taxon>
        <taxon>Rhabditida</taxon>
        <taxon>Tylenchina</taxon>
        <taxon>Tylenchomorpha</taxon>
        <taxon>Tylenchoidea</taxon>
        <taxon>Meloidogynidae</taxon>
        <taxon>Meloidogyninae</taxon>
        <taxon>Meloidogyne</taxon>
    </lineage>
</organism>
<dbReference type="Proteomes" id="UP000580250">
    <property type="component" value="Unassembled WGS sequence"/>
</dbReference>
<evidence type="ECO:0000313" key="2">
    <source>
        <dbReference type="EMBL" id="CAD2181659.1"/>
    </source>
</evidence>
<dbReference type="InterPro" id="IPR053164">
    <property type="entry name" value="IS1016-like_transposase"/>
</dbReference>
<accession>A0A6V7W3L8</accession>
<dbReference type="EMBL" id="CAJEWN010001912">
    <property type="protein sequence ID" value="CAD2200853.1"/>
    <property type="molecule type" value="Genomic_DNA"/>
</dbReference>
<name>A0A6V7W3L8_MELEN</name>
<evidence type="ECO:0000313" key="4">
    <source>
        <dbReference type="Proteomes" id="UP000580250"/>
    </source>
</evidence>
<gene>
    <name evidence="2" type="ORF">MENT_LOCUS33819</name>
    <name evidence="3" type="ORF">MENT_LOCUS54346</name>
</gene>